<dbReference type="AlphaFoldDB" id="A0A917EFY7"/>
<feature type="domain" description="VOC" evidence="1">
    <location>
        <begin position="2"/>
        <end position="113"/>
    </location>
</feature>
<dbReference type="InterPro" id="IPR037523">
    <property type="entry name" value="VOC_core"/>
</dbReference>
<dbReference type="InterPro" id="IPR029068">
    <property type="entry name" value="Glyas_Bleomycin-R_OHBP_Dase"/>
</dbReference>
<dbReference type="RefSeq" id="WP_188478043.1">
    <property type="nucleotide sequence ID" value="NZ_BMFJ01000001.1"/>
</dbReference>
<reference evidence="3" key="1">
    <citation type="journal article" date="2019" name="Int. J. Syst. Evol. Microbiol.">
        <title>The Global Catalogue of Microorganisms (GCM) 10K type strain sequencing project: providing services to taxonomists for standard genome sequencing and annotation.</title>
        <authorList>
            <consortium name="The Broad Institute Genomics Platform"/>
            <consortium name="The Broad Institute Genome Sequencing Center for Infectious Disease"/>
            <person name="Wu L."/>
            <person name="Ma J."/>
        </authorList>
    </citation>
    <scope>NUCLEOTIDE SEQUENCE [LARGE SCALE GENOMIC DNA]</scope>
    <source>
        <strain evidence="3">CGMCC 1.12664</strain>
    </source>
</reference>
<accession>A0A917EFY7</accession>
<dbReference type="PANTHER" id="PTHR36503">
    <property type="entry name" value="BLR2520 PROTEIN"/>
    <property type="match status" value="1"/>
</dbReference>
<dbReference type="EMBL" id="BMFJ01000001">
    <property type="protein sequence ID" value="GGE36590.1"/>
    <property type="molecule type" value="Genomic_DNA"/>
</dbReference>
<keyword evidence="3" id="KW-1185">Reference proteome</keyword>
<sequence>MSLGQPVAEIPVRDLATARAWYAEVLGFETRWIRAEAGLAGMALGDSVLFLREVTGPVTPLTFWVFAEDVDAMCRLVTERGGEIVDPPSDKPWGMRQFTLWDPQGHLFHVHHDL</sequence>
<evidence type="ECO:0000313" key="2">
    <source>
        <dbReference type="EMBL" id="GGE36590.1"/>
    </source>
</evidence>
<evidence type="ECO:0000313" key="3">
    <source>
        <dbReference type="Proteomes" id="UP000612855"/>
    </source>
</evidence>
<name>A0A917EFY7_9RHOB</name>
<protein>
    <submittedName>
        <fullName evidence="2">Bleomycin resistance family protein</fullName>
    </submittedName>
</protein>
<dbReference type="Proteomes" id="UP000612855">
    <property type="component" value="Unassembled WGS sequence"/>
</dbReference>
<dbReference type="PANTHER" id="PTHR36503:SF3">
    <property type="entry name" value="BLR0126 PROTEIN"/>
    <property type="match status" value="1"/>
</dbReference>
<dbReference type="Gene3D" id="3.10.180.10">
    <property type="entry name" value="2,3-Dihydroxybiphenyl 1,2-Dioxygenase, domain 1"/>
    <property type="match status" value="1"/>
</dbReference>
<dbReference type="Pfam" id="PF00903">
    <property type="entry name" value="Glyoxalase"/>
    <property type="match status" value="1"/>
</dbReference>
<gene>
    <name evidence="2" type="ORF">GCM10011360_25470</name>
</gene>
<comment type="caution">
    <text evidence="2">The sequence shown here is derived from an EMBL/GenBank/DDBJ whole genome shotgun (WGS) entry which is preliminary data.</text>
</comment>
<proteinExistence type="predicted"/>
<evidence type="ECO:0000259" key="1">
    <source>
        <dbReference type="PROSITE" id="PS51819"/>
    </source>
</evidence>
<dbReference type="InterPro" id="IPR004360">
    <property type="entry name" value="Glyas_Fos-R_dOase_dom"/>
</dbReference>
<organism evidence="2 3">
    <name type="scientific">Primorskyibacter flagellatus</name>
    <dbReference type="NCBI Taxonomy" id="1387277"/>
    <lineage>
        <taxon>Bacteria</taxon>
        <taxon>Pseudomonadati</taxon>
        <taxon>Pseudomonadota</taxon>
        <taxon>Alphaproteobacteria</taxon>
        <taxon>Rhodobacterales</taxon>
        <taxon>Roseobacteraceae</taxon>
        <taxon>Primorskyibacter</taxon>
    </lineage>
</organism>
<dbReference type="PROSITE" id="PS51819">
    <property type="entry name" value="VOC"/>
    <property type="match status" value="1"/>
</dbReference>
<dbReference type="SUPFAM" id="SSF54593">
    <property type="entry name" value="Glyoxalase/Bleomycin resistance protein/Dihydroxybiphenyl dioxygenase"/>
    <property type="match status" value="1"/>
</dbReference>